<evidence type="ECO:0000256" key="1">
    <source>
        <dbReference type="ARBA" id="ARBA00006484"/>
    </source>
</evidence>
<dbReference type="GO" id="GO:0016616">
    <property type="term" value="F:oxidoreductase activity, acting on the CH-OH group of donors, NAD or NADP as acceptor"/>
    <property type="evidence" value="ECO:0007669"/>
    <property type="project" value="TreeGrafter"/>
</dbReference>
<dbReference type="AlphaFoldDB" id="A0A4S8RBU3"/>
<dbReference type="Gene3D" id="3.40.50.720">
    <property type="entry name" value="NAD(P)-binding Rossmann-like Domain"/>
    <property type="match status" value="1"/>
</dbReference>
<evidence type="ECO:0000256" key="2">
    <source>
        <dbReference type="ARBA" id="ARBA00023002"/>
    </source>
</evidence>
<sequence length="248" mass="27796">MQQFVHKLMMLKDGLLRANAMIVDINLTKGKALVAEVRRSIGNQNLYFLYLNVSDWQSQVDLFQAAAKLSTHESIDAIVTNTEVDKNNSTFESPLDNLGILEELPCIHLKALEVNLIEVIYTAHLALHYLPKSSESEKIYQPPTNTEGQDSPNRDRHIFLMGSMLLSKEFFINLLMPYLTDTPILSTFGRAILARVPLCKIEAVVDAGTRLMASKIVSGTLNGAKSGRIWEVYGQDFDDVDREVQQLG</sequence>
<dbReference type="GO" id="GO:0005737">
    <property type="term" value="C:cytoplasm"/>
    <property type="evidence" value="ECO:0007669"/>
    <property type="project" value="TreeGrafter"/>
</dbReference>
<organism evidence="3 4">
    <name type="scientific">Botrytis galanthina</name>
    <dbReference type="NCBI Taxonomy" id="278940"/>
    <lineage>
        <taxon>Eukaryota</taxon>
        <taxon>Fungi</taxon>
        <taxon>Dikarya</taxon>
        <taxon>Ascomycota</taxon>
        <taxon>Pezizomycotina</taxon>
        <taxon>Leotiomycetes</taxon>
        <taxon>Helotiales</taxon>
        <taxon>Sclerotiniaceae</taxon>
        <taxon>Botrytis</taxon>
    </lineage>
</organism>
<dbReference type="SUPFAM" id="SSF51735">
    <property type="entry name" value="NAD(P)-binding Rossmann-fold domains"/>
    <property type="match status" value="1"/>
</dbReference>
<dbReference type="PANTHER" id="PTHR44229:SF4">
    <property type="entry name" value="15-HYDROXYPROSTAGLANDIN DEHYDROGENASE [NAD(+)]"/>
    <property type="match status" value="1"/>
</dbReference>
<gene>
    <name evidence="3" type="ORF">BGAL_0132g00060</name>
</gene>
<evidence type="ECO:0000313" key="3">
    <source>
        <dbReference type="EMBL" id="THV50874.1"/>
    </source>
</evidence>
<dbReference type="InterPro" id="IPR036291">
    <property type="entry name" value="NAD(P)-bd_dom_sf"/>
</dbReference>
<keyword evidence="2" id="KW-0560">Oxidoreductase</keyword>
<dbReference type="EMBL" id="PQXL01000132">
    <property type="protein sequence ID" value="THV50874.1"/>
    <property type="molecule type" value="Genomic_DNA"/>
</dbReference>
<accession>A0A4S8RBU3</accession>
<dbReference type="OrthoDB" id="5371740at2759"/>
<proteinExistence type="inferred from homology"/>
<protein>
    <submittedName>
        <fullName evidence="3">Uncharacterized protein</fullName>
    </submittedName>
</protein>
<dbReference type="Proteomes" id="UP000308671">
    <property type="component" value="Unassembled WGS sequence"/>
</dbReference>
<comment type="caution">
    <text evidence="3">The sequence shown here is derived from an EMBL/GenBank/DDBJ whole genome shotgun (WGS) entry which is preliminary data.</text>
</comment>
<reference evidence="3 4" key="1">
    <citation type="submission" date="2017-12" db="EMBL/GenBank/DDBJ databases">
        <title>Comparative genomics of Botrytis spp.</title>
        <authorList>
            <person name="Valero-Jimenez C.A."/>
            <person name="Tapia P."/>
            <person name="Veloso J."/>
            <person name="Silva-Moreno E."/>
            <person name="Staats M."/>
            <person name="Valdes J.H."/>
            <person name="Van Kan J.A.L."/>
        </authorList>
    </citation>
    <scope>NUCLEOTIDE SEQUENCE [LARGE SCALE GENOMIC DNA]</scope>
    <source>
        <strain evidence="3 4">MUCL435</strain>
    </source>
</reference>
<comment type="similarity">
    <text evidence="1">Belongs to the short-chain dehydrogenases/reductases (SDR) family.</text>
</comment>
<dbReference type="PANTHER" id="PTHR44229">
    <property type="entry name" value="15-HYDROXYPROSTAGLANDIN DEHYDROGENASE [NAD(+)]"/>
    <property type="match status" value="1"/>
</dbReference>
<evidence type="ECO:0000313" key="4">
    <source>
        <dbReference type="Proteomes" id="UP000308671"/>
    </source>
</evidence>
<keyword evidence="4" id="KW-1185">Reference proteome</keyword>
<name>A0A4S8RBU3_9HELO</name>